<dbReference type="STRING" id="64969.SAMN02745127_02000"/>
<evidence type="ECO:0000256" key="1">
    <source>
        <dbReference type="ARBA" id="ARBA00022553"/>
    </source>
</evidence>
<dbReference type="AlphaFoldDB" id="A0A1T4QUL5"/>
<keyword evidence="1 6" id="KW-0597">Phosphoprotein</keyword>
<evidence type="ECO:0000259" key="8">
    <source>
        <dbReference type="PROSITE" id="PS50110"/>
    </source>
</evidence>
<dbReference type="SUPFAM" id="SSF46894">
    <property type="entry name" value="C-terminal effector domain of the bipartite response regulators"/>
    <property type="match status" value="1"/>
</dbReference>
<dbReference type="GO" id="GO:0006355">
    <property type="term" value="P:regulation of DNA-templated transcription"/>
    <property type="evidence" value="ECO:0007669"/>
    <property type="project" value="InterPro"/>
</dbReference>
<dbReference type="PANTHER" id="PTHR43214:SF3">
    <property type="entry name" value="RESPONSE REGULATOR UVRY"/>
    <property type="match status" value="1"/>
</dbReference>
<comment type="caution">
    <text evidence="9">The sequence shown here is derived from an EMBL/GenBank/DDBJ whole genome shotgun (WGS) entry which is preliminary data.</text>
</comment>
<dbReference type="PRINTS" id="PR00038">
    <property type="entry name" value="HTHLUXR"/>
</dbReference>
<keyword evidence="10" id="KW-1185">Reference proteome</keyword>
<dbReference type="PROSITE" id="PS50043">
    <property type="entry name" value="HTH_LUXR_2"/>
    <property type="match status" value="1"/>
</dbReference>
<evidence type="ECO:0000313" key="10">
    <source>
        <dbReference type="Proteomes" id="UP000191418"/>
    </source>
</evidence>
<feature type="domain" description="Response regulatory" evidence="8">
    <location>
        <begin position="3"/>
        <end position="119"/>
    </location>
</feature>
<gene>
    <name evidence="9" type="ORF">BTE48_01495</name>
</gene>
<dbReference type="SUPFAM" id="SSF52172">
    <property type="entry name" value="CheY-like"/>
    <property type="match status" value="1"/>
</dbReference>
<dbReference type="SMART" id="SM00421">
    <property type="entry name" value="HTH_LUXR"/>
    <property type="match status" value="1"/>
</dbReference>
<dbReference type="Proteomes" id="UP000191418">
    <property type="component" value="Unassembled WGS sequence"/>
</dbReference>
<evidence type="ECO:0000313" key="9">
    <source>
        <dbReference type="EMBL" id="OPX57123.1"/>
    </source>
</evidence>
<dbReference type="GO" id="GO:0000160">
    <property type="term" value="P:phosphorelay signal transduction system"/>
    <property type="evidence" value="ECO:0007669"/>
    <property type="project" value="UniProtKB-KW"/>
</dbReference>
<keyword evidence="2" id="KW-0902">Two-component regulatory system</keyword>
<evidence type="ECO:0000259" key="7">
    <source>
        <dbReference type="PROSITE" id="PS50043"/>
    </source>
</evidence>
<evidence type="ECO:0000256" key="4">
    <source>
        <dbReference type="ARBA" id="ARBA00023125"/>
    </source>
</evidence>
<dbReference type="CDD" id="cd17535">
    <property type="entry name" value="REC_NarL-like"/>
    <property type="match status" value="1"/>
</dbReference>
<name>A0A1T4QUL5_9GAMM</name>
<dbReference type="InterPro" id="IPR039420">
    <property type="entry name" value="WalR-like"/>
</dbReference>
<feature type="domain" description="HTH luxR-type" evidence="7">
    <location>
        <begin position="142"/>
        <end position="207"/>
    </location>
</feature>
<dbReference type="InterPro" id="IPR016032">
    <property type="entry name" value="Sig_transdc_resp-reg_C-effctor"/>
</dbReference>
<proteinExistence type="predicted"/>
<keyword evidence="4" id="KW-0238">DNA-binding</keyword>
<dbReference type="EMBL" id="MTSM01000001">
    <property type="protein sequence ID" value="OPX57123.1"/>
    <property type="molecule type" value="Genomic_DNA"/>
</dbReference>
<dbReference type="OrthoDB" id="9796655at2"/>
<dbReference type="PROSITE" id="PS00622">
    <property type="entry name" value="HTH_LUXR_1"/>
    <property type="match status" value="1"/>
</dbReference>
<protein>
    <submittedName>
        <fullName evidence="9">Two-component system response regulator UvrY</fullName>
    </submittedName>
</protein>
<organism evidence="9 10">
    <name type="scientific">Oceanospirillum multiglobuliferum</name>
    <dbReference type="NCBI Taxonomy" id="64969"/>
    <lineage>
        <taxon>Bacteria</taxon>
        <taxon>Pseudomonadati</taxon>
        <taxon>Pseudomonadota</taxon>
        <taxon>Gammaproteobacteria</taxon>
        <taxon>Oceanospirillales</taxon>
        <taxon>Oceanospirillaceae</taxon>
        <taxon>Oceanospirillum</taxon>
    </lineage>
</organism>
<evidence type="ECO:0000256" key="2">
    <source>
        <dbReference type="ARBA" id="ARBA00023012"/>
    </source>
</evidence>
<accession>A0A1T4QUL5</accession>
<dbReference type="PROSITE" id="PS50110">
    <property type="entry name" value="RESPONSE_REGULATORY"/>
    <property type="match status" value="1"/>
</dbReference>
<dbReference type="Gene3D" id="3.40.50.2300">
    <property type="match status" value="1"/>
</dbReference>
<dbReference type="CDD" id="cd06170">
    <property type="entry name" value="LuxR_C_like"/>
    <property type="match status" value="1"/>
</dbReference>
<dbReference type="RefSeq" id="WP_078745593.1">
    <property type="nucleotide sequence ID" value="NZ_FUXG01000013.1"/>
</dbReference>
<sequence length="214" mass="23985">MVKLLIVDDHHIVRAAVSKMLADEDWIEIVGEVGSGEEAVQMVREIEPDVVLMDIKMQGIGGLEATRKIVRMQPDCKVIALSALVEETYAMRAMEVGASGYLSKGTDPAEMIQAIRQVSRGLNYISSEVAQKVALKRMMPGNQNPFDVLSDRELQIALMVVNCHKVNDISDKLFLSPKTVNTYRYRIFEKLNITSDVELTHMAIRHQLIDTESL</sequence>
<keyword evidence="5" id="KW-0804">Transcription</keyword>
<keyword evidence="3" id="KW-0805">Transcription regulation</keyword>
<feature type="modified residue" description="4-aspartylphosphate" evidence="6">
    <location>
        <position position="54"/>
    </location>
</feature>
<dbReference type="InterPro" id="IPR001789">
    <property type="entry name" value="Sig_transdc_resp-reg_receiver"/>
</dbReference>
<evidence type="ECO:0000256" key="6">
    <source>
        <dbReference type="PROSITE-ProRule" id="PRU00169"/>
    </source>
</evidence>
<dbReference type="SMART" id="SM00448">
    <property type="entry name" value="REC"/>
    <property type="match status" value="1"/>
</dbReference>
<dbReference type="InterPro" id="IPR000792">
    <property type="entry name" value="Tscrpt_reg_LuxR_C"/>
</dbReference>
<reference evidence="9 10" key="1">
    <citation type="submission" date="2017-01" db="EMBL/GenBank/DDBJ databases">
        <title>Genome Sequencing of a Marine Spirillum, Oceanospirillum multiglobuliferum ATCC 33336, from Japan.</title>
        <authorList>
            <person name="Carney J.G."/>
            <person name="Trachtenberg A.M."/>
            <person name="Rheaume B.A."/>
            <person name="Linnane J.D."/>
            <person name="Pitts N.L."/>
            <person name="Mykles D.L."/>
            <person name="Maclea K.S."/>
        </authorList>
    </citation>
    <scope>NUCLEOTIDE SEQUENCE [LARGE SCALE GENOMIC DNA]</scope>
    <source>
        <strain evidence="9 10">ATCC 33336</strain>
    </source>
</reference>
<dbReference type="PANTHER" id="PTHR43214">
    <property type="entry name" value="TWO-COMPONENT RESPONSE REGULATOR"/>
    <property type="match status" value="1"/>
</dbReference>
<dbReference type="InterPro" id="IPR058245">
    <property type="entry name" value="NreC/VraR/RcsB-like_REC"/>
</dbReference>
<dbReference type="GO" id="GO:0003677">
    <property type="term" value="F:DNA binding"/>
    <property type="evidence" value="ECO:0007669"/>
    <property type="project" value="UniProtKB-KW"/>
</dbReference>
<dbReference type="InterPro" id="IPR011006">
    <property type="entry name" value="CheY-like_superfamily"/>
</dbReference>
<dbReference type="Pfam" id="PF00196">
    <property type="entry name" value="GerE"/>
    <property type="match status" value="1"/>
</dbReference>
<evidence type="ECO:0000256" key="3">
    <source>
        <dbReference type="ARBA" id="ARBA00023015"/>
    </source>
</evidence>
<dbReference type="NCBIfam" id="NF007018">
    <property type="entry name" value="PRK09483.1"/>
    <property type="match status" value="1"/>
</dbReference>
<dbReference type="Pfam" id="PF00072">
    <property type="entry name" value="Response_reg"/>
    <property type="match status" value="1"/>
</dbReference>
<evidence type="ECO:0000256" key="5">
    <source>
        <dbReference type="ARBA" id="ARBA00023163"/>
    </source>
</evidence>